<organism evidence="2 3">
    <name type="scientific">Mugilogobius chulae</name>
    <name type="common">yellowstripe goby</name>
    <dbReference type="NCBI Taxonomy" id="88201"/>
    <lineage>
        <taxon>Eukaryota</taxon>
        <taxon>Metazoa</taxon>
        <taxon>Chordata</taxon>
        <taxon>Craniata</taxon>
        <taxon>Vertebrata</taxon>
        <taxon>Euteleostomi</taxon>
        <taxon>Actinopterygii</taxon>
        <taxon>Neopterygii</taxon>
        <taxon>Teleostei</taxon>
        <taxon>Neoteleostei</taxon>
        <taxon>Acanthomorphata</taxon>
        <taxon>Gobiaria</taxon>
        <taxon>Gobiiformes</taxon>
        <taxon>Gobioidei</taxon>
        <taxon>Gobiidae</taxon>
        <taxon>Gobionellinae</taxon>
        <taxon>Mugilogobius</taxon>
    </lineage>
</organism>
<comment type="caution">
    <text evidence="2">The sequence shown here is derived from an EMBL/GenBank/DDBJ whole genome shotgun (WGS) entry which is preliminary data.</text>
</comment>
<evidence type="ECO:0000313" key="2">
    <source>
        <dbReference type="EMBL" id="KAK7921786.1"/>
    </source>
</evidence>
<dbReference type="AlphaFoldDB" id="A0AAW0PAM3"/>
<protein>
    <submittedName>
        <fullName evidence="2">Uncharacterized protein</fullName>
    </submittedName>
</protein>
<dbReference type="EMBL" id="JBBPFD010000006">
    <property type="protein sequence ID" value="KAK7921786.1"/>
    <property type="molecule type" value="Genomic_DNA"/>
</dbReference>
<accession>A0AAW0PAM3</accession>
<evidence type="ECO:0000256" key="1">
    <source>
        <dbReference type="SAM" id="MobiDB-lite"/>
    </source>
</evidence>
<gene>
    <name evidence="2" type="ORF">WMY93_008688</name>
</gene>
<evidence type="ECO:0000313" key="3">
    <source>
        <dbReference type="Proteomes" id="UP001460270"/>
    </source>
</evidence>
<feature type="region of interest" description="Disordered" evidence="1">
    <location>
        <begin position="383"/>
        <end position="408"/>
    </location>
</feature>
<keyword evidence="3" id="KW-1185">Reference proteome</keyword>
<proteinExistence type="predicted"/>
<name>A0AAW0PAM3_9GOBI</name>
<sequence>MAPDQHCVASGLIILTCSTEYPAVGIILAGTCPPAVPTWREYQPGCCCLCDVRVFDVVWKGPRHDKTLQQVYPDPDEDGGVELAGACRVSFCSACYTEWAHNYCAVRLDKHDAHCKCASDVNTGFSFCSSASRTRVEPVVLLALRAFPGLSSEQQDAQIYDGWNIPIIVRKKKLVVFKSMAYDFPTLGSWASDALNANKDKFRRGVFSSIAWTPPRVRSQALDWITTGSKPRVQDDWRIYKIEEDCTVVTPDGDKCLTAIIELVYKDSRYRTATACRFWIHDHNSQTVSTNEKIPVFPREKRVGNMYKHNWRAKLKKYEKDTGKAKLSENIDSEQLRPQKGFFKKRVVKSGVKKENSATTEELEKNKRGRIKRLGRILEEKLQISDSSDDDEFPDGSDYVRPGAHPPQ</sequence>
<dbReference type="Proteomes" id="UP001460270">
    <property type="component" value="Unassembled WGS sequence"/>
</dbReference>
<reference evidence="3" key="1">
    <citation type="submission" date="2024-04" db="EMBL/GenBank/DDBJ databases">
        <title>Salinicola lusitanus LLJ914,a marine bacterium isolated from the Okinawa Trough.</title>
        <authorList>
            <person name="Li J."/>
        </authorList>
    </citation>
    <scope>NUCLEOTIDE SEQUENCE [LARGE SCALE GENOMIC DNA]</scope>
</reference>